<dbReference type="Proteomes" id="UP000078476">
    <property type="component" value="Unassembled WGS sequence"/>
</dbReference>
<dbReference type="SUPFAM" id="SSF52833">
    <property type="entry name" value="Thioredoxin-like"/>
    <property type="match status" value="1"/>
</dbReference>
<dbReference type="InterPro" id="IPR036249">
    <property type="entry name" value="Thioredoxin-like_sf"/>
</dbReference>
<dbReference type="CDD" id="cd03035">
    <property type="entry name" value="ArsC_Yffb"/>
    <property type="match status" value="1"/>
</dbReference>
<keyword evidence="4" id="KW-1185">Reference proteome</keyword>
<evidence type="ECO:0000313" key="3">
    <source>
        <dbReference type="EMBL" id="OAI14533.1"/>
    </source>
</evidence>
<dbReference type="RefSeq" id="WP_066983112.1">
    <property type="nucleotide sequence ID" value="NZ_LUUI01000109.1"/>
</dbReference>
<protein>
    <submittedName>
        <fullName evidence="3">Arsenate reductase</fullName>
    </submittedName>
</protein>
<dbReference type="AlphaFoldDB" id="A0A177NAQ0"/>
<evidence type="ECO:0000256" key="1">
    <source>
        <dbReference type="ARBA" id="ARBA00007198"/>
    </source>
</evidence>
<evidence type="ECO:0000256" key="2">
    <source>
        <dbReference type="PROSITE-ProRule" id="PRU01282"/>
    </source>
</evidence>
<gene>
    <name evidence="3" type="ORF">A1359_10515</name>
</gene>
<dbReference type="Pfam" id="PF03960">
    <property type="entry name" value="ArsC"/>
    <property type="match status" value="1"/>
</dbReference>
<dbReference type="EMBL" id="LUUI01000109">
    <property type="protein sequence ID" value="OAI14533.1"/>
    <property type="molecule type" value="Genomic_DNA"/>
</dbReference>
<dbReference type="PANTHER" id="PTHR30041:SF8">
    <property type="entry name" value="PROTEIN YFFB"/>
    <property type="match status" value="1"/>
</dbReference>
<dbReference type="NCBIfam" id="NF008107">
    <property type="entry name" value="PRK10853.1"/>
    <property type="match status" value="1"/>
</dbReference>
<comment type="caution">
    <text evidence="3">The sequence shown here is derived from an EMBL/GenBank/DDBJ whole genome shotgun (WGS) entry which is preliminary data.</text>
</comment>
<proteinExistence type="inferred from homology"/>
<reference evidence="3 4" key="1">
    <citation type="submission" date="2016-03" db="EMBL/GenBank/DDBJ databases">
        <authorList>
            <person name="Ploux O."/>
        </authorList>
    </citation>
    <scope>NUCLEOTIDE SEQUENCE [LARGE SCALE GENOMIC DNA]</scope>
    <source>
        <strain evidence="3 4">R-45370</strain>
    </source>
</reference>
<dbReference type="NCBIfam" id="TIGR01617">
    <property type="entry name" value="arsC_related"/>
    <property type="match status" value="1"/>
</dbReference>
<dbReference type="PANTHER" id="PTHR30041">
    <property type="entry name" value="ARSENATE REDUCTASE"/>
    <property type="match status" value="1"/>
</dbReference>
<dbReference type="InterPro" id="IPR006660">
    <property type="entry name" value="Arsenate_reductase-like"/>
</dbReference>
<sequence length="118" mass="13585">MTQLPAITVYGIKNCDSIKKTRVWLDSRQIAYRFHDYRLDGLEPTLLQHFMDTLGMDAVLNQRSTSWRQLNDQQKCDLTPDKALRLMLDTPTLIKRPIIAIGEQLLVGFNPDQLTALL</sequence>
<organism evidence="3 4">
    <name type="scientific">Methylomonas lenta</name>
    <dbReference type="NCBI Taxonomy" id="980561"/>
    <lineage>
        <taxon>Bacteria</taxon>
        <taxon>Pseudomonadati</taxon>
        <taxon>Pseudomonadota</taxon>
        <taxon>Gammaproteobacteria</taxon>
        <taxon>Methylococcales</taxon>
        <taxon>Methylococcaceae</taxon>
        <taxon>Methylomonas</taxon>
    </lineage>
</organism>
<dbReference type="STRING" id="980561.A1359_10515"/>
<evidence type="ECO:0000313" key="4">
    <source>
        <dbReference type="Proteomes" id="UP000078476"/>
    </source>
</evidence>
<name>A0A177NAQ0_9GAMM</name>
<dbReference type="InterPro" id="IPR006504">
    <property type="entry name" value="Tscrpt_reg_Spx/MgsR"/>
</dbReference>
<dbReference type="PROSITE" id="PS51353">
    <property type="entry name" value="ARSC"/>
    <property type="match status" value="1"/>
</dbReference>
<comment type="similarity">
    <text evidence="1 2">Belongs to the ArsC family.</text>
</comment>
<dbReference type="Gene3D" id="3.40.30.10">
    <property type="entry name" value="Glutaredoxin"/>
    <property type="match status" value="1"/>
</dbReference>
<dbReference type="OrthoDB" id="9803749at2"/>
<accession>A0A177NAQ0</accession>